<keyword evidence="2" id="KW-0472">Membrane</keyword>
<feature type="compositionally biased region" description="Low complexity" evidence="1">
    <location>
        <begin position="172"/>
        <end position="197"/>
    </location>
</feature>
<evidence type="ECO:0000256" key="2">
    <source>
        <dbReference type="SAM" id="Phobius"/>
    </source>
</evidence>
<dbReference type="Bgee" id="108715187">
    <property type="expression patterns" value="Expressed in lung and 5 other cell types or tissues"/>
</dbReference>
<feature type="compositionally biased region" description="Low complexity" evidence="1">
    <location>
        <begin position="150"/>
        <end position="162"/>
    </location>
</feature>
<dbReference type="OMA" id="FNDIADM"/>
<dbReference type="PANTHER" id="PTHR45427">
    <property type="entry name" value="MUCIN-15"/>
    <property type="match status" value="1"/>
</dbReference>
<evidence type="ECO:0000313" key="4">
    <source>
        <dbReference type="Proteomes" id="UP000186698"/>
    </source>
</evidence>
<evidence type="ECO:0000256" key="3">
    <source>
        <dbReference type="SAM" id="SignalP"/>
    </source>
</evidence>
<feature type="signal peptide" evidence="3">
    <location>
        <begin position="1"/>
        <end position="20"/>
    </location>
</feature>
<dbReference type="Proteomes" id="UP000186698">
    <property type="component" value="Chromosome 4S"/>
</dbReference>
<feature type="compositionally biased region" description="Polar residues" evidence="1">
    <location>
        <begin position="32"/>
        <end position="54"/>
    </location>
</feature>
<dbReference type="STRING" id="8355.A0A1L8GDC7"/>
<dbReference type="PANTHER" id="PTHR45427:SF1">
    <property type="entry name" value="MUCIN-15"/>
    <property type="match status" value="1"/>
</dbReference>
<dbReference type="GeneID" id="108715187"/>
<gene>
    <name evidence="5" type="primary">LOC108715187</name>
</gene>
<accession>A0A1L8GDC7</accession>
<feature type="region of interest" description="Disordered" evidence="1">
    <location>
        <begin position="32"/>
        <end position="69"/>
    </location>
</feature>
<dbReference type="AlphaFoldDB" id="A0A1L8GDC7"/>
<dbReference type="PaxDb" id="8355-A0A1L8GDC7"/>
<protein>
    <submittedName>
        <fullName evidence="5">Mucin-15</fullName>
    </submittedName>
</protein>
<feature type="compositionally biased region" description="Polar residues" evidence="1">
    <location>
        <begin position="198"/>
        <end position="207"/>
    </location>
</feature>
<dbReference type="RefSeq" id="XP_018115585.1">
    <property type="nucleotide sequence ID" value="XM_018260096.2"/>
</dbReference>
<proteinExistence type="predicted"/>
<keyword evidence="2" id="KW-0812">Transmembrane</keyword>
<dbReference type="OrthoDB" id="9950822at2759"/>
<evidence type="ECO:0000256" key="1">
    <source>
        <dbReference type="SAM" id="MobiDB-lite"/>
    </source>
</evidence>
<feature type="transmembrane region" description="Helical" evidence="2">
    <location>
        <begin position="222"/>
        <end position="245"/>
    </location>
</feature>
<feature type="region of interest" description="Disordered" evidence="1">
    <location>
        <begin position="150"/>
        <end position="214"/>
    </location>
</feature>
<reference evidence="5" key="1">
    <citation type="submission" date="2025-08" db="UniProtKB">
        <authorList>
            <consortium name="RefSeq"/>
        </authorList>
    </citation>
    <scope>IDENTIFICATION</scope>
    <source>
        <strain evidence="5">J_2021</strain>
        <tissue evidence="5">Erythrocytes</tissue>
    </source>
</reference>
<evidence type="ECO:0000313" key="5">
    <source>
        <dbReference type="RefSeq" id="XP_018115585.1"/>
    </source>
</evidence>
<keyword evidence="4" id="KW-1185">Reference proteome</keyword>
<keyword evidence="2" id="KW-1133">Transmembrane helix</keyword>
<dbReference type="Pfam" id="PF15672">
    <property type="entry name" value="Mucin15"/>
    <property type="match status" value="1"/>
</dbReference>
<dbReference type="KEGG" id="xla:108715187"/>
<feature type="region of interest" description="Disordered" evidence="1">
    <location>
        <begin position="86"/>
        <end position="110"/>
    </location>
</feature>
<sequence length="317" mass="33575">MLLLFRLVLAFSLLFSFGYGESTLADVTTSSATMHPDTSSTMLNETSSLTNSFGTDTTTTTNEGPKSTMGLTSIVDSLAYLRSTVNESTTENVTTTTNSPTTGTNHTTTDFTANVTTITTINITRTHFTTPSTTHENITTTNLNWTSTSVNSSISPTSSNVTETLINPTPGSTNQSTAATANTSEATTTLSTYTTSNPLTATNTSDAGISGKPKDTVESAGVVLGAIIGSILGIALVSLLVYFLCGTKKGSSFSHRRLNEDIRNEPVLRLDNPVNPYDVSYGDSSYSNPTALDEFSINNHPREVIAMDDMSPPQPNA</sequence>
<organism evidence="4 5">
    <name type="scientific">Xenopus laevis</name>
    <name type="common">African clawed frog</name>
    <dbReference type="NCBI Taxonomy" id="8355"/>
    <lineage>
        <taxon>Eukaryota</taxon>
        <taxon>Metazoa</taxon>
        <taxon>Chordata</taxon>
        <taxon>Craniata</taxon>
        <taxon>Vertebrata</taxon>
        <taxon>Euteleostomi</taxon>
        <taxon>Amphibia</taxon>
        <taxon>Batrachia</taxon>
        <taxon>Anura</taxon>
        <taxon>Pipoidea</taxon>
        <taxon>Pipidae</taxon>
        <taxon>Xenopodinae</taxon>
        <taxon>Xenopus</taxon>
        <taxon>Xenopus</taxon>
    </lineage>
</organism>
<feature type="chain" id="PRO_5043366046" evidence="3">
    <location>
        <begin position="21"/>
        <end position="317"/>
    </location>
</feature>
<keyword evidence="3" id="KW-0732">Signal</keyword>
<name>A0A1L8GDC7_XENLA</name>
<dbReference type="InterPro" id="IPR031371">
    <property type="entry name" value="Mucin-15"/>
</dbReference>